<feature type="region of interest" description="Disordered" evidence="11">
    <location>
        <begin position="1"/>
        <end position="24"/>
    </location>
</feature>
<comment type="similarity">
    <text evidence="3">Belongs to the EMC6 family.</text>
</comment>
<dbReference type="eggNOG" id="KOG0308">
    <property type="taxonomic scope" value="Eukaryota"/>
</dbReference>
<dbReference type="KEGG" id="bpg:Bathy02g02160"/>
<dbReference type="OrthoDB" id="2421129at2759"/>
<feature type="compositionally biased region" description="Polar residues" evidence="11">
    <location>
        <begin position="1"/>
        <end position="18"/>
    </location>
</feature>
<dbReference type="SMART" id="SM00320">
    <property type="entry name" value="WD40"/>
    <property type="match status" value="6"/>
</dbReference>
<evidence type="ECO:0000256" key="7">
    <source>
        <dbReference type="ARBA" id="ARBA00022824"/>
    </source>
</evidence>
<dbReference type="RefSeq" id="XP_007514758.1">
    <property type="nucleotide sequence ID" value="XM_007514696.1"/>
</dbReference>
<comment type="subcellular location">
    <subcellularLocation>
        <location evidence="1">Endoplasmic reticulum membrane</location>
        <topology evidence="1">Multi-pass membrane protein</topology>
    </subcellularLocation>
</comment>
<feature type="repeat" description="WD" evidence="10">
    <location>
        <begin position="219"/>
        <end position="255"/>
    </location>
</feature>
<organism evidence="13 14">
    <name type="scientific">Bathycoccus prasinos</name>
    <dbReference type="NCBI Taxonomy" id="41875"/>
    <lineage>
        <taxon>Eukaryota</taxon>
        <taxon>Viridiplantae</taxon>
        <taxon>Chlorophyta</taxon>
        <taxon>Mamiellophyceae</taxon>
        <taxon>Mamiellales</taxon>
        <taxon>Bathycoccaceae</taxon>
        <taxon>Bathycoccus</taxon>
    </lineage>
</organism>
<evidence type="ECO:0000313" key="13">
    <source>
        <dbReference type="EMBL" id="CCO14998.1"/>
    </source>
</evidence>
<feature type="transmembrane region" description="Helical" evidence="12">
    <location>
        <begin position="74"/>
        <end position="93"/>
    </location>
</feature>
<feature type="repeat" description="WD" evidence="10">
    <location>
        <begin position="382"/>
        <end position="423"/>
    </location>
</feature>
<keyword evidence="9 12" id="KW-0472">Membrane</keyword>
<accession>K8F0G0</accession>
<feature type="region of interest" description="Disordered" evidence="11">
    <location>
        <begin position="542"/>
        <end position="606"/>
    </location>
</feature>
<feature type="repeat" description="WD" evidence="10">
    <location>
        <begin position="288"/>
        <end position="329"/>
    </location>
</feature>
<dbReference type="Pfam" id="PF07019">
    <property type="entry name" value="EMC6"/>
    <property type="match status" value="1"/>
</dbReference>
<dbReference type="InterPro" id="IPR036322">
    <property type="entry name" value="WD40_repeat_dom_sf"/>
</dbReference>
<evidence type="ECO:0000256" key="6">
    <source>
        <dbReference type="ARBA" id="ARBA00022737"/>
    </source>
</evidence>
<evidence type="ECO:0000256" key="4">
    <source>
        <dbReference type="ARBA" id="ARBA00022574"/>
    </source>
</evidence>
<feature type="transmembrane region" description="Helical" evidence="12">
    <location>
        <begin position="51"/>
        <end position="68"/>
    </location>
</feature>
<feature type="transmembrane region" description="Helical" evidence="12">
    <location>
        <begin position="105"/>
        <end position="128"/>
    </location>
</feature>
<dbReference type="Gene3D" id="2.130.10.10">
    <property type="entry name" value="YVTN repeat-like/Quinoprotein amine dehydrogenase"/>
    <property type="match status" value="2"/>
</dbReference>
<dbReference type="SUPFAM" id="SSF50978">
    <property type="entry name" value="WD40 repeat-like"/>
    <property type="match status" value="1"/>
</dbReference>
<dbReference type="Pfam" id="PF11816">
    <property type="entry name" value="DUF3337"/>
    <property type="match status" value="1"/>
</dbReference>
<evidence type="ECO:0000256" key="1">
    <source>
        <dbReference type="ARBA" id="ARBA00004477"/>
    </source>
</evidence>
<dbReference type="Gene3D" id="3.10.20.90">
    <property type="entry name" value="Phosphatidylinositol 3-kinase Catalytic Subunit, Chain A, domain 1"/>
    <property type="match status" value="1"/>
</dbReference>
<feature type="compositionally biased region" description="Basic and acidic residues" evidence="11">
    <location>
        <begin position="745"/>
        <end position="773"/>
    </location>
</feature>
<dbReference type="Proteomes" id="UP000198341">
    <property type="component" value="Chromosome 2"/>
</dbReference>
<evidence type="ECO:0000256" key="11">
    <source>
        <dbReference type="SAM" id="MobiDB-lite"/>
    </source>
</evidence>
<keyword evidence="8 12" id="KW-1133">Transmembrane helix</keyword>
<proteinExistence type="inferred from homology"/>
<feature type="region of interest" description="Disordered" evidence="11">
    <location>
        <begin position="745"/>
        <end position="792"/>
    </location>
</feature>
<evidence type="ECO:0000256" key="2">
    <source>
        <dbReference type="ARBA" id="ARBA00006917"/>
    </source>
</evidence>
<dbReference type="GO" id="GO:0005789">
    <property type="term" value="C:endoplasmic reticulum membrane"/>
    <property type="evidence" value="ECO:0007669"/>
    <property type="project" value="UniProtKB-SubCell"/>
</dbReference>
<protein>
    <submittedName>
        <fullName evidence="13">WD repeat-containing protein 48</fullName>
    </submittedName>
</protein>
<dbReference type="InterPro" id="IPR029008">
    <property type="entry name" value="EMC6-like"/>
</dbReference>
<dbReference type="InterPro" id="IPR019775">
    <property type="entry name" value="WD40_repeat_CS"/>
</dbReference>
<keyword evidence="5 12" id="KW-0812">Transmembrane</keyword>
<dbReference type="PROSITE" id="PS00678">
    <property type="entry name" value="WD_REPEATS_1"/>
    <property type="match status" value="1"/>
</dbReference>
<dbReference type="PROSITE" id="PS50082">
    <property type="entry name" value="WD_REPEATS_2"/>
    <property type="match status" value="5"/>
</dbReference>
<evidence type="ECO:0000256" key="8">
    <source>
        <dbReference type="ARBA" id="ARBA00022989"/>
    </source>
</evidence>
<evidence type="ECO:0000256" key="5">
    <source>
        <dbReference type="ARBA" id="ARBA00022692"/>
    </source>
</evidence>
<dbReference type="PANTHER" id="PTHR22847:SF637">
    <property type="entry name" value="WD REPEAT DOMAIN 5B"/>
    <property type="match status" value="1"/>
</dbReference>
<dbReference type="PROSITE" id="PS50294">
    <property type="entry name" value="WD_REPEATS_REGION"/>
    <property type="match status" value="3"/>
</dbReference>
<dbReference type="Pfam" id="PF00400">
    <property type="entry name" value="WD40"/>
    <property type="match status" value="5"/>
</dbReference>
<sequence length="961" mass="104614">MSSSARQTTSRNDNNTNAHKQRRRNLEEKEEKYLFVNGESIAHNAQINTKTFTSLSILSGSIAGILGATDWIGFVWYCATILVVGGVTVVFRCKNEPKRFAAESVGSAIFGQGFSGGFASFILFWTLFYNMFGYGMNNAQQEQFAEQARQRRPIAYVLPHPEFEERHVGGINALDLSCYDNNSNDDKRRRKVLASAGRDASVRLWDVSEAADVKKMALFVGHRGWVNDVKHVPSMNRDSLLVASGGSDKTVRLWSHDLLNSSGLGGSTDSNDNKNSNISDASCALGKLRAHDDYVMALATNRDGSILASGGLGGQLFAWDVETLKQKWSIEGASLDEYSLKGAKASIYCLGIAKDANLIVSGGTELALRVWDARMKRKVSKLKGHTDTVRGVCINDDGKIAITASSDGTIRVWDISLGRQSDVFAGAHEGGCWAVSGNANFTRFYSGGAKGDICITDIKERKSAILCRETSDAAGNNGVLDLCVDLSANSSEAWVCTAGKDIRRWRIDSSQAPSSAAAATTKSSSNVDDWFTVGSPAKFLNPSSPASQGFRGNPRVRSSPINVTTGASPSADGGGRSLSSSQKRQMLQNSSPGKRSPTHATPSGIIPSASAVVRHAELHDRMRFLTEDDSGATSVWHISEGLLNTFPNRAFEVVLNDHEINEPCAVPKWFNLSHREGSVEIEFSPSTFAKAESYAIDLGDESANADAKLNLGVEMVQALLIGLHLNTLDETKLVGAKRDVAQKRKEALQKEEAREKQRRRADGSESGTDRDLSSEESSSSASAEDDEDRKASNNRGLMNKFRAFQFNASSPRLRFSSGDRESIPLEFSKSTPLDISLPEVAKNVPKWALDVALGIFPAPSSAKASFAVSVCESAISDFRDYDVNAIKQKSVNAPRILTIRKVRNYVADKLKMDATAKEDLEILCHGRALKLDMSLATVDAYFWKKGGAIRLNYRFKRSSYS</sequence>
<dbReference type="InterPro" id="IPR021772">
    <property type="entry name" value="WDR48/Bun107"/>
</dbReference>
<comment type="similarity">
    <text evidence="2">Belongs to the WD repeat WDR48 family.</text>
</comment>
<evidence type="ECO:0000256" key="12">
    <source>
        <dbReference type="SAM" id="Phobius"/>
    </source>
</evidence>
<keyword evidence="4 10" id="KW-0853">WD repeat</keyword>
<feature type="repeat" description="WD" evidence="10">
    <location>
        <begin position="340"/>
        <end position="381"/>
    </location>
</feature>
<dbReference type="GeneID" id="19017330"/>
<evidence type="ECO:0000313" key="14">
    <source>
        <dbReference type="Proteomes" id="UP000198341"/>
    </source>
</evidence>
<dbReference type="InterPro" id="IPR020472">
    <property type="entry name" value="WD40_PAC1"/>
</dbReference>
<dbReference type="AlphaFoldDB" id="K8F0G0"/>
<dbReference type="STRING" id="41875.K8F0G0"/>
<dbReference type="EMBL" id="FO082277">
    <property type="protein sequence ID" value="CCO14998.1"/>
    <property type="molecule type" value="Genomic_DNA"/>
</dbReference>
<evidence type="ECO:0000256" key="3">
    <source>
        <dbReference type="ARBA" id="ARBA00009436"/>
    </source>
</evidence>
<gene>
    <name evidence="13" type="ORF">Bathy02g02160</name>
</gene>
<evidence type="ECO:0000256" key="9">
    <source>
        <dbReference type="ARBA" id="ARBA00023136"/>
    </source>
</evidence>
<keyword evidence="6" id="KW-0677">Repeat</keyword>
<dbReference type="PRINTS" id="PR00320">
    <property type="entry name" value="GPROTEINBRPT"/>
</dbReference>
<dbReference type="InterPro" id="IPR015943">
    <property type="entry name" value="WD40/YVTN_repeat-like_dom_sf"/>
</dbReference>
<feature type="compositionally biased region" description="Polar residues" evidence="11">
    <location>
        <begin position="559"/>
        <end position="568"/>
    </location>
</feature>
<keyword evidence="14" id="KW-1185">Reference proteome</keyword>
<dbReference type="PANTHER" id="PTHR22847">
    <property type="entry name" value="WD40 REPEAT PROTEIN"/>
    <property type="match status" value="1"/>
</dbReference>
<dbReference type="InterPro" id="IPR001680">
    <property type="entry name" value="WD40_rpt"/>
</dbReference>
<feature type="repeat" description="WD" evidence="10">
    <location>
        <begin position="193"/>
        <end position="215"/>
    </location>
</feature>
<dbReference type="GO" id="GO:1990234">
    <property type="term" value="C:transferase complex"/>
    <property type="evidence" value="ECO:0007669"/>
    <property type="project" value="UniProtKB-ARBA"/>
</dbReference>
<keyword evidence="7" id="KW-0256">Endoplasmic reticulum</keyword>
<evidence type="ECO:0000256" key="10">
    <source>
        <dbReference type="PROSITE-ProRule" id="PRU00221"/>
    </source>
</evidence>
<feature type="compositionally biased region" description="Polar residues" evidence="11">
    <location>
        <begin position="577"/>
        <end position="601"/>
    </location>
</feature>
<dbReference type="CDD" id="cd17041">
    <property type="entry name" value="Ubl_WDR48"/>
    <property type="match status" value="1"/>
</dbReference>
<dbReference type="CDD" id="cd00200">
    <property type="entry name" value="WD40"/>
    <property type="match status" value="1"/>
</dbReference>
<reference evidence="13 14" key="1">
    <citation type="submission" date="2011-10" db="EMBL/GenBank/DDBJ databases">
        <authorList>
            <person name="Genoscope - CEA"/>
        </authorList>
    </citation>
    <scope>NUCLEOTIDE SEQUENCE [LARGE SCALE GENOMIC DNA]</scope>
    <source>
        <strain evidence="13 14">RCC 1105</strain>
    </source>
</reference>
<name>K8F0G0_9CHLO</name>